<name>A0A2N0ZHR7_9BACI</name>
<sequence>MYHYTKKGGDFVLDPSALPEWIQPHSVKWYDQLSHLNGRYAYPWQSTYELPNGETIFDSKVKKLIVNKEVIDIGCGDGFYTIQNGLYAKKIIGFDITNTFIEKAAENKSDHISFIQGDSKDGFPFKDSSFDFAYNRKGPTSSYPFLKRILREGGTVLGLHPGDDLGKELPNIFPGFFPKLSGTPILDKLNKVLSKSKFLDYSIHTHHSLEFLHTPIDVIKYRCFGQSPQMIQAVIAESFQEVTHLFDRYSSKKGLAVTFSRYIVNIKV</sequence>
<dbReference type="AlphaFoldDB" id="A0A2N0ZHR7"/>
<organism evidence="2 3">
    <name type="scientific">Cytobacillus horneckiae</name>
    <dbReference type="NCBI Taxonomy" id="549687"/>
    <lineage>
        <taxon>Bacteria</taxon>
        <taxon>Bacillati</taxon>
        <taxon>Bacillota</taxon>
        <taxon>Bacilli</taxon>
        <taxon>Bacillales</taxon>
        <taxon>Bacillaceae</taxon>
        <taxon>Cytobacillus</taxon>
    </lineage>
</organism>
<dbReference type="InterPro" id="IPR029063">
    <property type="entry name" value="SAM-dependent_MTases_sf"/>
</dbReference>
<keyword evidence="3" id="KW-1185">Reference proteome</keyword>
<dbReference type="EMBL" id="PISD01000019">
    <property type="protein sequence ID" value="PKG29052.1"/>
    <property type="molecule type" value="Genomic_DNA"/>
</dbReference>
<dbReference type="SUPFAM" id="SSF53335">
    <property type="entry name" value="S-adenosyl-L-methionine-dependent methyltransferases"/>
    <property type="match status" value="1"/>
</dbReference>
<keyword evidence="2" id="KW-0808">Transferase</keyword>
<evidence type="ECO:0000313" key="2">
    <source>
        <dbReference type="EMBL" id="PKG29052.1"/>
    </source>
</evidence>
<dbReference type="Gene3D" id="3.40.50.150">
    <property type="entry name" value="Vaccinia Virus protein VP39"/>
    <property type="match status" value="1"/>
</dbReference>
<evidence type="ECO:0000313" key="3">
    <source>
        <dbReference type="Proteomes" id="UP000233343"/>
    </source>
</evidence>
<dbReference type="CDD" id="cd02440">
    <property type="entry name" value="AdoMet_MTases"/>
    <property type="match status" value="1"/>
</dbReference>
<evidence type="ECO:0000259" key="1">
    <source>
        <dbReference type="Pfam" id="PF13847"/>
    </source>
</evidence>
<dbReference type="InterPro" id="IPR025714">
    <property type="entry name" value="Methyltranfer_dom"/>
</dbReference>
<gene>
    <name evidence="2" type="ORF">CWS20_09805</name>
</gene>
<proteinExistence type="predicted"/>
<protein>
    <submittedName>
        <fullName evidence="2">Class I SAM-dependent methyltransferase</fullName>
    </submittedName>
</protein>
<dbReference type="GO" id="GO:0008168">
    <property type="term" value="F:methyltransferase activity"/>
    <property type="evidence" value="ECO:0007669"/>
    <property type="project" value="UniProtKB-KW"/>
</dbReference>
<reference evidence="2 3" key="1">
    <citation type="journal article" date="2010" name="Int. J. Syst. Evol. Microbiol.">
        <title>Bacillus horneckiae sp. nov., isolated from a spacecraft-assembly clean room.</title>
        <authorList>
            <person name="Vaishampayan P."/>
            <person name="Probst A."/>
            <person name="Krishnamurthi S."/>
            <person name="Ghosh S."/>
            <person name="Osman S."/>
            <person name="McDowall A."/>
            <person name="Ruckmani A."/>
            <person name="Mayilraj S."/>
            <person name="Venkateswaran K."/>
        </authorList>
    </citation>
    <scope>NUCLEOTIDE SEQUENCE [LARGE SCALE GENOMIC DNA]</scope>
    <source>
        <strain evidence="3">1PO1SC</strain>
    </source>
</reference>
<feature type="domain" description="Methyltransferase" evidence="1">
    <location>
        <begin position="67"/>
        <end position="133"/>
    </location>
</feature>
<accession>A0A2N0ZHR7</accession>
<comment type="caution">
    <text evidence="2">The sequence shown here is derived from an EMBL/GenBank/DDBJ whole genome shotgun (WGS) entry which is preliminary data.</text>
</comment>
<dbReference type="Pfam" id="PF13847">
    <property type="entry name" value="Methyltransf_31"/>
    <property type="match status" value="1"/>
</dbReference>
<dbReference type="GO" id="GO:0032259">
    <property type="term" value="P:methylation"/>
    <property type="evidence" value="ECO:0007669"/>
    <property type="project" value="UniProtKB-KW"/>
</dbReference>
<keyword evidence="2" id="KW-0489">Methyltransferase</keyword>
<dbReference type="Proteomes" id="UP000233343">
    <property type="component" value="Unassembled WGS sequence"/>
</dbReference>